<accession>A0A6A5FWT6</accession>
<gene>
    <name evidence="1" type="ORF">GCK72_023317</name>
</gene>
<evidence type="ECO:0000313" key="2">
    <source>
        <dbReference type="Proteomes" id="UP000483820"/>
    </source>
</evidence>
<dbReference type="CTD" id="78777664"/>
<evidence type="ECO:0000313" key="1">
    <source>
        <dbReference type="EMBL" id="KAF1746859.1"/>
    </source>
</evidence>
<proteinExistence type="predicted"/>
<dbReference type="AlphaFoldDB" id="A0A6A5FWT6"/>
<organism evidence="1 2">
    <name type="scientific">Caenorhabditis remanei</name>
    <name type="common">Caenorhabditis vulgaris</name>
    <dbReference type="NCBI Taxonomy" id="31234"/>
    <lineage>
        <taxon>Eukaryota</taxon>
        <taxon>Metazoa</taxon>
        <taxon>Ecdysozoa</taxon>
        <taxon>Nematoda</taxon>
        <taxon>Chromadorea</taxon>
        <taxon>Rhabditida</taxon>
        <taxon>Rhabditina</taxon>
        <taxon>Rhabditomorpha</taxon>
        <taxon>Rhabditoidea</taxon>
        <taxon>Rhabditidae</taxon>
        <taxon>Peloderinae</taxon>
        <taxon>Caenorhabditis</taxon>
    </lineage>
</organism>
<dbReference type="EMBL" id="WUAV01000006">
    <property type="protein sequence ID" value="KAF1746859.1"/>
    <property type="molecule type" value="Genomic_DNA"/>
</dbReference>
<sequence>MQGRNNQSLSLHVFHTNHAMNKKQRTGIVFAVSLDKLPDWAHFNRDDNWISDQSVLSSASVLPILDVTTPFTFKTIVVEQELHHKEHHILASKRDSCNCIVASTPEIIRNRAIGEVFWQIQMFLDAERKVEPFIEILGLSRTINEMENVLSCVERTSGYAEGH</sequence>
<dbReference type="GeneID" id="78777664"/>
<protein>
    <submittedName>
        <fullName evidence="1">Uncharacterized protein</fullName>
    </submittedName>
</protein>
<comment type="caution">
    <text evidence="1">The sequence shown here is derived from an EMBL/GenBank/DDBJ whole genome shotgun (WGS) entry which is preliminary data.</text>
</comment>
<dbReference type="Proteomes" id="UP000483820">
    <property type="component" value="Chromosome X"/>
</dbReference>
<dbReference type="KEGG" id="crq:GCK72_023317"/>
<dbReference type="RefSeq" id="XP_053578907.1">
    <property type="nucleotide sequence ID" value="XM_053735341.1"/>
</dbReference>
<reference evidence="1 2" key="1">
    <citation type="submission" date="2019-12" db="EMBL/GenBank/DDBJ databases">
        <title>Chromosome-level assembly of the Caenorhabditis remanei genome.</title>
        <authorList>
            <person name="Teterina A.A."/>
            <person name="Willis J.H."/>
            <person name="Phillips P.C."/>
        </authorList>
    </citation>
    <scope>NUCLEOTIDE SEQUENCE [LARGE SCALE GENOMIC DNA]</scope>
    <source>
        <strain evidence="1 2">PX506</strain>
        <tissue evidence="1">Whole organism</tissue>
    </source>
</reference>
<name>A0A6A5FWT6_CAERE</name>